<dbReference type="AlphaFoldDB" id="A0AAE1KL46"/>
<dbReference type="EMBL" id="JAWQEG010001935">
    <property type="protein sequence ID" value="KAK3875663.1"/>
    <property type="molecule type" value="Genomic_DNA"/>
</dbReference>
<keyword evidence="3" id="KW-1185">Reference proteome</keyword>
<dbReference type="PANTHER" id="PTHR39313">
    <property type="entry name" value="IM:7138239"/>
    <property type="match status" value="1"/>
</dbReference>
<protein>
    <submittedName>
        <fullName evidence="2">Uncharacterized protein</fullName>
    </submittedName>
</protein>
<keyword evidence="1" id="KW-0732">Signal</keyword>
<dbReference type="PANTHER" id="PTHR39313:SF1">
    <property type="entry name" value="IM:7138239"/>
    <property type="match status" value="1"/>
</dbReference>
<sequence>MANFSPTTLQLLLQLLLFSLAYSVLEAEYENNGVGESLLDESSTRPSRLSSPARRHNATCCVLERKMTKIGTSEATGEDTLVDVGHCRRRCRGRRRHMKKAELERLMRENPTVDPRTLFMLHSGRGRGVDSCHEEEVCLPSAWRMEHFMTRQGQVSVTVTESCQCQVRAHSCRRQPRSVTLHKDTPLQTTLDLGNCQGHCSEDLECRATKSRSVSVEGPNGAECVSIVEECGCEASCYRATLYHHLYNYTIMGSPQSQVIDVGTCVGECDNITPEDHCISRESSGGCVMSLVKKSFHCSPTGLQHLHYQHKDGSSRTLVVVTRCGCQ</sequence>
<dbReference type="Proteomes" id="UP001286313">
    <property type="component" value="Unassembled WGS sequence"/>
</dbReference>
<evidence type="ECO:0000256" key="1">
    <source>
        <dbReference type="SAM" id="SignalP"/>
    </source>
</evidence>
<organism evidence="2 3">
    <name type="scientific">Petrolisthes cinctipes</name>
    <name type="common">Flat porcelain crab</name>
    <dbReference type="NCBI Taxonomy" id="88211"/>
    <lineage>
        <taxon>Eukaryota</taxon>
        <taxon>Metazoa</taxon>
        <taxon>Ecdysozoa</taxon>
        <taxon>Arthropoda</taxon>
        <taxon>Crustacea</taxon>
        <taxon>Multicrustacea</taxon>
        <taxon>Malacostraca</taxon>
        <taxon>Eumalacostraca</taxon>
        <taxon>Eucarida</taxon>
        <taxon>Decapoda</taxon>
        <taxon>Pleocyemata</taxon>
        <taxon>Anomura</taxon>
        <taxon>Galatheoidea</taxon>
        <taxon>Porcellanidae</taxon>
        <taxon>Petrolisthes</taxon>
    </lineage>
</organism>
<feature type="chain" id="PRO_5042106020" evidence="1">
    <location>
        <begin position="28"/>
        <end position="327"/>
    </location>
</feature>
<reference evidence="2" key="1">
    <citation type="submission" date="2023-10" db="EMBL/GenBank/DDBJ databases">
        <title>Genome assemblies of two species of porcelain crab, Petrolisthes cinctipes and Petrolisthes manimaculis (Anomura: Porcellanidae).</title>
        <authorList>
            <person name="Angst P."/>
        </authorList>
    </citation>
    <scope>NUCLEOTIDE SEQUENCE</scope>
    <source>
        <strain evidence="2">PB745_01</strain>
        <tissue evidence="2">Gill</tissue>
    </source>
</reference>
<name>A0AAE1KL46_PETCI</name>
<feature type="signal peptide" evidence="1">
    <location>
        <begin position="1"/>
        <end position="27"/>
    </location>
</feature>
<evidence type="ECO:0000313" key="2">
    <source>
        <dbReference type="EMBL" id="KAK3875663.1"/>
    </source>
</evidence>
<comment type="caution">
    <text evidence="2">The sequence shown here is derived from an EMBL/GenBank/DDBJ whole genome shotgun (WGS) entry which is preliminary data.</text>
</comment>
<accession>A0AAE1KL46</accession>
<evidence type="ECO:0000313" key="3">
    <source>
        <dbReference type="Proteomes" id="UP001286313"/>
    </source>
</evidence>
<gene>
    <name evidence="2" type="ORF">Pcinc_019473</name>
</gene>
<proteinExistence type="predicted"/>